<evidence type="ECO:0000256" key="1">
    <source>
        <dbReference type="ARBA" id="ARBA00004141"/>
    </source>
</evidence>
<comment type="caution">
    <text evidence="7">The sequence shown here is derived from an EMBL/GenBank/DDBJ whole genome shotgun (WGS) entry which is preliminary data.</text>
</comment>
<proteinExistence type="predicted"/>
<feature type="transmembrane region" description="Helical" evidence="5">
    <location>
        <begin position="45"/>
        <end position="66"/>
    </location>
</feature>
<organism evidence="7 8">
    <name type="scientific">candidate division GN15 bacterium</name>
    <dbReference type="NCBI Taxonomy" id="2072418"/>
    <lineage>
        <taxon>Bacteria</taxon>
        <taxon>candidate division GN15</taxon>
    </lineage>
</organism>
<name>A0A855X702_9BACT</name>
<dbReference type="GO" id="GO:0140359">
    <property type="term" value="F:ABC-type transporter activity"/>
    <property type="evidence" value="ECO:0007669"/>
    <property type="project" value="InterPro"/>
</dbReference>
<sequence>MTSLSTSRKLTHPRSMARPRQEGAMHKFLTVLRYEYAQVVKKKSFIVGIFLTPALMAFFIILPSYFARKAPSTTESIVIIDSGGAGIGDQLASGLGSYTLESSSTPAFEVKRILVLTPADSVRFRHLDDSLRAVINDKELKYLVVIRPDAERADSNVYLVTNSSNFTNINRFERKLSDILTSYRLRASNVNLPVDSVLNLTHRIDLTVKDTKGAAIPFEVRYFGALVLVMLIYIMILTYGMMVMRSVIEEKTSRIMEVMVSSVSPFQLMMGKVVGLGAAAFTAVGIWVAFGAALYFGSGAFAIPIDPSTSKLIFHPLVVVFFVLFLISGYLLYSTLFALVGSIVNTEKEAQNYVMPITISIILPVILGLSVVQEPNSVLATTLSFIPLFAPTMMMMRIVFVAPAATSFSPFSGILGESILAFLIVVLSTVGIIWLTAKIFRVGILMYGKRPTLPELVKWLKY</sequence>
<dbReference type="EMBL" id="PQAP01000062">
    <property type="protein sequence ID" value="PWB73155.1"/>
    <property type="molecule type" value="Genomic_DNA"/>
</dbReference>
<dbReference type="Proteomes" id="UP000250918">
    <property type="component" value="Unassembled WGS sequence"/>
</dbReference>
<keyword evidence="4 5" id="KW-0472">Membrane</keyword>
<protein>
    <recommendedName>
        <fullName evidence="6">ABC-2 type transporter transmembrane domain-containing protein</fullName>
    </recommendedName>
</protein>
<feature type="transmembrane region" description="Helical" evidence="5">
    <location>
        <begin position="419"/>
        <end position="440"/>
    </location>
</feature>
<feature type="transmembrane region" description="Helical" evidence="5">
    <location>
        <begin position="379"/>
        <end position="399"/>
    </location>
</feature>
<evidence type="ECO:0000313" key="8">
    <source>
        <dbReference type="Proteomes" id="UP000250918"/>
    </source>
</evidence>
<reference evidence="7 8" key="1">
    <citation type="journal article" date="2018" name="ISME J.">
        <title>A methanotrophic archaeon couples anaerobic oxidation of methane to Fe(III) reduction.</title>
        <authorList>
            <person name="Cai C."/>
            <person name="Leu A.O."/>
            <person name="Xie G.J."/>
            <person name="Guo J."/>
            <person name="Feng Y."/>
            <person name="Zhao J.X."/>
            <person name="Tyson G.W."/>
            <person name="Yuan Z."/>
            <person name="Hu S."/>
        </authorList>
    </citation>
    <scope>NUCLEOTIDE SEQUENCE [LARGE SCALE GENOMIC DNA]</scope>
    <source>
        <strain evidence="7">FeB_12</strain>
    </source>
</reference>
<feature type="domain" description="ABC-2 type transporter transmembrane" evidence="6">
    <location>
        <begin position="43"/>
        <end position="426"/>
    </location>
</feature>
<dbReference type="GO" id="GO:0016020">
    <property type="term" value="C:membrane"/>
    <property type="evidence" value="ECO:0007669"/>
    <property type="project" value="UniProtKB-SubCell"/>
</dbReference>
<feature type="transmembrane region" description="Helical" evidence="5">
    <location>
        <begin position="353"/>
        <end position="372"/>
    </location>
</feature>
<dbReference type="PANTHER" id="PTHR43471">
    <property type="entry name" value="ABC TRANSPORTER PERMEASE"/>
    <property type="match status" value="1"/>
</dbReference>
<comment type="subcellular location">
    <subcellularLocation>
        <location evidence="1">Membrane</location>
        <topology evidence="1">Multi-pass membrane protein</topology>
    </subcellularLocation>
</comment>
<gene>
    <name evidence="7" type="ORF">C3F09_05485</name>
</gene>
<feature type="transmembrane region" description="Helical" evidence="5">
    <location>
        <begin position="284"/>
        <end position="305"/>
    </location>
</feature>
<evidence type="ECO:0000313" key="7">
    <source>
        <dbReference type="EMBL" id="PWB73155.1"/>
    </source>
</evidence>
<evidence type="ECO:0000256" key="3">
    <source>
        <dbReference type="ARBA" id="ARBA00022989"/>
    </source>
</evidence>
<dbReference type="Pfam" id="PF12698">
    <property type="entry name" value="ABC2_membrane_3"/>
    <property type="match status" value="1"/>
</dbReference>
<evidence type="ECO:0000259" key="6">
    <source>
        <dbReference type="Pfam" id="PF12698"/>
    </source>
</evidence>
<keyword evidence="3 5" id="KW-1133">Transmembrane helix</keyword>
<dbReference type="PANTHER" id="PTHR43471:SF3">
    <property type="entry name" value="ABC TRANSPORTER PERMEASE PROTEIN NATB"/>
    <property type="match status" value="1"/>
</dbReference>
<evidence type="ECO:0000256" key="5">
    <source>
        <dbReference type="SAM" id="Phobius"/>
    </source>
</evidence>
<evidence type="ECO:0000256" key="2">
    <source>
        <dbReference type="ARBA" id="ARBA00022692"/>
    </source>
</evidence>
<evidence type="ECO:0000256" key="4">
    <source>
        <dbReference type="ARBA" id="ARBA00023136"/>
    </source>
</evidence>
<feature type="transmembrane region" description="Helical" evidence="5">
    <location>
        <begin position="222"/>
        <end position="243"/>
    </location>
</feature>
<feature type="transmembrane region" description="Helical" evidence="5">
    <location>
        <begin position="312"/>
        <end position="333"/>
    </location>
</feature>
<dbReference type="InterPro" id="IPR013525">
    <property type="entry name" value="ABC2_TM"/>
</dbReference>
<keyword evidence="2 5" id="KW-0812">Transmembrane</keyword>
<dbReference type="AlphaFoldDB" id="A0A855X702"/>
<accession>A0A855X702</accession>